<dbReference type="AlphaFoldDB" id="A0ABD0YYV3"/>
<dbReference type="EMBL" id="JBFDAA010000006">
    <property type="protein sequence ID" value="KAL1131827.1"/>
    <property type="molecule type" value="Genomic_DNA"/>
</dbReference>
<accession>A0ABD0YYV3</accession>
<reference evidence="3 4" key="1">
    <citation type="submission" date="2024-07" db="EMBL/GenBank/DDBJ databases">
        <title>Chromosome-level genome assembly of the water stick insect Ranatra chinensis (Heteroptera: Nepidae).</title>
        <authorList>
            <person name="Liu X."/>
        </authorList>
    </citation>
    <scope>NUCLEOTIDE SEQUENCE [LARGE SCALE GENOMIC DNA]</scope>
    <source>
        <strain evidence="3">Cailab_2021Rc</strain>
        <tissue evidence="3">Muscle</tissue>
    </source>
</reference>
<protein>
    <recommendedName>
        <fullName evidence="5">Transmembrane protein</fullName>
    </recommendedName>
</protein>
<proteinExistence type="predicted"/>
<keyword evidence="2" id="KW-0812">Transmembrane</keyword>
<comment type="caution">
    <text evidence="3">The sequence shown here is derived from an EMBL/GenBank/DDBJ whole genome shotgun (WGS) entry which is preliminary data.</text>
</comment>
<name>A0ABD0YYV3_9HEMI</name>
<feature type="compositionally biased region" description="Low complexity" evidence="1">
    <location>
        <begin position="7"/>
        <end position="28"/>
    </location>
</feature>
<evidence type="ECO:0000313" key="3">
    <source>
        <dbReference type="EMBL" id="KAL1131827.1"/>
    </source>
</evidence>
<keyword evidence="2" id="KW-0472">Membrane</keyword>
<evidence type="ECO:0000313" key="4">
    <source>
        <dbReference type="Proteomes" id="UP001558652"/>
    </source>
</evidence>
<feature type="transmembrane region" description="Helical" evidence="2">
    <location>
        <begin position="36"/>
        <end position="54"/>
    </location>
</feature>
<gene>
    <name evidence="3" type="ORF">AAG570_011439</name>
</gene>
<dbReference type="Proteomes" id="UP001558652">
    <property type="component" value="Unassembled WGS sequence"/>
</dbReference>
<evidence type="ECO:0008006" key="5">
    <source>
        <dbReference type="Google" id="ProtNLM"/>
    </source>
</evidence>
<keyword evidence="4" id="KW-1185">Reference proteome</keyword>
<organism evidence="3 4">
    <name type="scientific">Ranatra chinensis</name>
    <dbReference type="NCBI Taxonomy" id="642074"/>
    <lineage>
        <taxon>Eukaryota</taxon>
        <taxon>Metazoa</taxon>
        <taxon>Ecdysozoa</taxon>
        <taxon>Arthropoda</taxon>
        <taxon>Hexapoda</taxon>
        <taxon>Insecta</taxon>
        <taxon>Pterygota</taxon>
        <taxon>Neoptera</taxon>
        <taxon>Paraneoptera</taxon>
        <taxon>Hemiptera</taxon>
        <taxon>Heteroptera</taxon>
        <taxon>Panheteroptera</taxon>
        <taxon>Nepomorpha</taxon>
        <taxon>Nepidae</taxon>
        <taxon>Ranatrinae</taxon>
        <taxon>Ranatra</taxon>
    </lineage>
</organism>
<sequence>MFCGNWNRRSLNLTSSSTPPKTSRPISTGSKSTEKVSLFPPIFMVISAITYYIIRYRFRLNKKFQICRHKSRSQNCRLEWLPHRPITDYLLLGGGSSAVLRPVQKRLRTRTKLHVQNYTHKMRKLRTQSARITHTKCANYAHKMRK</sequence>
<evidence type="ECO:0000256" key="1">
    <source>
        <dbReference type="SAM" id="MobiDB-lite"/>
    </source>
</evidence>
<keyword evidence="2" id="KW-1133">Transmembrane helix</keyword>
<feature type="region of interest" description="Disordered" evidence="1">
    <location>
        <begin position="1"/>
        <end position="33"/>
    </location>
</feature>
<evidence type="ECO:0000256" key="2">
    <source>
        <dbReference type="SAM" id="Phobius"/>
    </source>
</evidence>